<dbReference type="SUPFAM" id="SSF46785">
    <property type="entry name" value="Winged helix' DNA-binding domain"/>
    <property type="match status" value="1"/>
</dbReference>
<dbReference type="InterPro" id="IPR048715">
    <property type="entry name" value="CggR_N"/>
</dbReference>
<dbReference type="GO" id="GO:0030246">
    <property type="term" value="F:carbohydrate binding"/>
    <property type="evidence" value="ECO:0007669"/>
    <property type="project" value="InterPro"/>
</dbReference>
<evidence type="ECO:0000256" key="4">
    <source>
        <dbReference type="ARBA" id="ARBA00023163"/>
    </source>
</evidence>
<feature type="domain" description="CggR N-terminal DNA binding" evidence="6">
    <location>
        <begin position="18"/>
        <end position="87"/>
    </location>
</feature>
<dbReference type="SUPFAM" id="SSF100950">
    <property type="entry name" value="NagB/RpiA/CoA transferase-like"/>
    <property type="match status" value="1"/>
</dbReference>
<dbReference type="PANTHER" id="PTHR34294">
    <property type="entry name" value="TRANSCRIPTIONAL REGULATOR-RELATED"/>
    <property type="match status" value="1"/>
</dbReference>
<dbReference type="Pfam" id="PF21715">
    <property type="entry name" value="CggR_N"/>
    <property type="match status" value="1"/>
</dbReference>
<dbReference type="InterPro" id="IPR051054">
    <property type="entry name" value="SorC_transcr_regulators"/>
</dbReference>
<evidence type="ECO:0000256" key="3">
    <source>
        <dbReference type="ARBA" id="ARBA00023125"/>
    </source>
</evidence>
<sequence length="344" mass="38273">MEKLEAQWMMVPEMKALLESRYTILRHVQASGPVGRRKLAEIVGLPEREVRAAVDFLRDTNLIRVEKEGASITTLGFDLLTSLEAMMNDYIGRTTKARRIAEHYGIREVRIVDGDSDHSESTKLLIGEQAAHALERLATSEQQIVAITGGTSVATVPQFLSGHSLVQNYLFIAARGGMGDAIPLQANSIVSTFAKKGNASYRVFFYPDELSEKAHEVLQNEKEAKEMMALYEKTDIVIHGIGVAEKLVKWRNSSDQVKEKIKQLEAKSEAFGYYFDANGDVVHRIRTVGIQLEHLKEVPNIFALAGGKKKAEAILSYLNIAPPQTVLITDEGAANEMMKQIQFK</sequence>
<keyword evidence="8" id="KW-1185">Reference proteome</keyword>
<evidence type="ECO:0000256" key="2">
    <source>
        <dbReference type="ARBA" id="ARBA00023015"/>
    </source>
</evidence>
<evidence type="ECO:0000256" key="1">
    <source>
        <dbReference type="ARBA" id="ARBA00010466"/>
    </source>
</evidence>
<dbReference type="AlphaFoldDB" id="A0A8J7KEI9"/>
<keyword evidence="2" id="KW-0805">Transcription regulation</keyword>
<dbReference type="Pfam" id="PF04198">
    <property type="entry name" value="Sugar-bind"/>
    <property type="match status" value="1"/>
</dbReference>
<gene>
    <name evidence="7" type="ORF">IRY55_07515</name>
</gene>
<evidence type="ECO:0008006" key="9">
    <source>
        <dbReference type="Google" id="ProtNLM"/>
    </source>
</evidence>
<dbReference type="GO" id="GO:0003677">
    <property type="term" value="F:DNA binding"/>
    <property type="evidence" value="ECO:0007669"/>
    <property type="project" value="UniProtKB-KW"/>
</dbReference>
<proteinExistence type="inferred from homology"/>
<evidence type="ECO:0000259" key="6">
    <source>
        <dbReference type="Pfam" id="PF21715"/>
    </source>
</evidence>
<evidence type="ECO:0000313" key="8">
    <source>
        <dbReference type="Proteomes" id="UP000622653"/>
    </source>
</evidence>
<evidence type="ECO:0000313" key="7">
    <source>
        <dbReference type="EMBL" id="MBF4501206.1"/>
    </source>
</evidence>
<name>A0A8J7KEI9_9BACL</name>
<dbReference type="RefSeq" id="WP_194562694.1">
    <property type="nucleotide sequence ID" value="NZ_JADKPV010000003.1"/>
</dbReference>
<dbReference type="InterPro" id="IPR036388">
    <property type="entry name" value="WH-like_DNA-bd_sf"/>
</dbReference>
<protein>
    <recommendedName>
        <fullName evidence="9">Central glycolytic genes regulator</fullName>
    </recommendedName>
</protein>
<organism evidence="7 8">
    <name type="scientific">Savagea serpentis</name>
    <dbReference type="NCBI Taxonomy" id="2785297"/>
    <lineage>
        <taxon>Bacteria</taxon>
        <taxon>Bacillati</taxon>
        <taxon>Bacillota</taxon>
        <taxon>Bacilli</taxon>
        <taxon>Bacillales</taxon>
        <taxon>Caryophanaceae</taxon>
        <taxon>Savagea</taxon>
    </lineage>
</organism>
<dbReference type="InterPro" id="IPR037171">
    <property type="entry name" value="NagB/RpiA_transferase-like"/>
</dbReference>
<dbReference type="InterPro" id="IPR036390">
    <property type="entry name" value="WH_DNA-bd_sf"/>
</dbReference>
<dbReference type="EMBL" id="JADKPV010000003">
    <property type="protein sequence ID" value="MBF4501206.1"/>
    <property type="molecule type" value="Genomic_DNA"/>
</dbReference>
<dbReference type="PANTHER" id="PTHR34294:SF5">
    <property type="entry name" value="CENTRAL GLYCOLYTIC GENES REGULATOR"/>
    <property type="match status" value="1"/>
</dbReference>
<comment type="similarity">
    <text evidence="1">Belongs to the SorC transcriptional regulatory family.</text>
</comment>
<dbReference type="InterPro" id="IPR007324">
    <property type="entry name" value="Sugar-bd_dom_put"/>
</dbReference>
<dbReference type="Gene3D" id="3.40.50.1360">
    <property type="match status" value="1"/>
</dbReference>
<evidence type="ECO:0000259" key="5">
    <source>
        <dbReference type="Pfam" id="PF04198"/>
    </source>
</evidence>
<dbReference type="Proteomes" id="UP000622653">
    <property type="component" value="Unassembled WGS sequence"/>
</dbReference>
<dbReference type="Gene3D" id="1.10.10.10">
    <property type="entry name" value="Winged helix-like DNA-binding domain superfamily/Winged helix DNA-binding domain"/>
    <property type="match status" value="1"/>
</dbReference>
<keyword evidence="4" id="KW-0804">Transcription</keyword>
<comment type="caution">
    <text evidence="7">The sequence shown here is derived from an EMBL/GenBank/DDBJ whole genome shotgun (WGS) entry which is preliminary data.</text>
</comment>
<reference evidence="7" key="1">
    <citation type="submission" date="2020-11" db="EMBL/GenBank/DDBJ databases">
        <title>Multidrug resistant novel bacterium Savagea serpentis sp. nov., isolated from the scats of a vine snake (Ahaetulla nasuta).</title>
        <authorList>
            <person name="Venkata Ramana V."/>
            <person name="Vikas Patil S."/>
            <person name="Yogita Lugani V."/>
        </authorList>
    </citation>
    <scope>NUCLEOTIDE SEQUENCE</scope>
    <source>
        <strain evidence="7">SN6</strain>
    </source>
</reference>
<keyword evidence="3" id="KW-0238">DNA-binding</keyword>
<feature type="domain" description="Sugar-binding" evidence="5">
    <location>
        <begin position="94"/>
        <end position="338"/>
    </location>
</feature>
<accession>A0A8J7KEI9</accession>